<name>A0AC60QEU1_IXOPE</name>
<proteinExistence type="predicted"/>
<dbReference type="Proteomes" id="UP000805193">
    <property type="component" value="Unassembled WGS sequence"/>
</dbReference>
<reference evidence="1 2" key="1">
    <citation type="journal article" date="2020" name="Cell">
        <title>Large-Scale Comparative Analyses of Tick Genomes Elucidate Their Genetic Diversity and Vector Capacities.</title>
        <authorList>
            <consortium name="Tick Genome and Microbiome Consortium (TIGMIC)"/>
            <person name="Jia N."/>
            <person name="Wang J."/>
            <person name="Shi W."/>
            <person name="Du L."/>
            <person name="Sun Y."/>
            <person name="Zhan W."/>
            <person name="Jiang J.F."/>
            <person name="Wang Q."/>
            <person name="Zhang B."/>
            <person name="Ji P."/>
            <person name="Bell-Sakyi L."/>
            <person name="Cui X.M."/>
            <person name="Yuan T.T."/>
            <person name="Jiang B.G."/>
            <person name="Yang W.F."/>
            <person name="Lam T.T."/>
            <person name="Chang Q.C."/>
            <person name="Ding S.J."/>
            <person name="Wang X.J."/>
            <person name="Zhu J.G."/>
            <person name="Ruan X.D."/>
            <person name="Zhao L."/>
            <person name="Wei J.T."/>
            <person name="Ye R.Z."/>
            <person name="Que T.C."/>
            <person name="Du C.H."/>
            <person name="Zhou Y.H."/>
            <person name="Cheng J.X."/>
            <person name="Dai P.F."/>
            <person name="Guo W.B."/>
            <person name="Han X.H."/>
            <person name="Huang E.J."/>
            <person name="Li L.F."/>
            <person name="Wei W."/>
            <person name="Gao Y.C."/>
            <person name="Liu J.Z."/>
            <person name="Shao H.Z."/>
            <person name="Wang X."/>
            <person name="Wang C.C."/>
            <person name="Yang T.C."/>
            <person name="Huo Q.B."/>
            <person name="Li W."/>
            <person name="Chen H.Y."/>
            <person name="Chen S.E."/>
            <person name="Zhou L.G."/>
            <person name="Ni X.B."/>
            <person name="Tian J.H."/>
            <person name="Sheng Y."/>
            <person name="Liu T."/>
            <person name="Pan Y.S."/>
            <person name="Xia L.Y."/>
            <person name="Li J."/>
            <person name="Zhao F."/>
            <person name="Cao W.C."/>
        </authorList>
    </citation>
    <scope>NUCLEOTIDE SEQUENCE [LARGE SCALE GENOMIC DNA]</scope>
    <source>
        <strain evidence="1">Iper-2018</strain>
    </source>
</reference>
<gene>
    <name evidence="1" type="ORF">HPB47_020915</name>
</gene>
<evidence type="ECO:0000313" key="2">
    <source>
        <dbReference type="Proteomes" id="UP000805193"/>
    </source>
</evidence>
<accession>A0AC60QEU1</accession>
<evidence type="ECO:0000313" key="1">
    <source>
        <dbReference type="EMBL" id="KAG0432335.1"/>
    </source>
</evidence>
<dbReference type="EMBL" id="JABSTQ010009160">
    <property type="protein sequence ID" value="KAG0432335.1"/>
    <property type="molecule type" value="Genomic_DNA"/>
</dbReference>
<keyword evidence="2" id="KW-1185">Reference proteome</keyword>
<organism evidence="1 2">
    <name type="scientific">Ixodes persulcatus</name>
    <name type="common">Taiga tick</name>
    <dbReference type="NCBI Taxonomy" id="34615"/>
    <lineage>
        <taxon>Eukaryota</taxon>
        <taxon>Metazoa</taxon>
        <taxon>Ecdysozoa</taxon>
        <taxon>Arthropoda</taxon>
        <taxon>Chelicerata</taxon>
        <taxon>Arachnida</taxon>
        <taxon>Acari</taxon>
        <taxon>Parasitiformes</taxon>
        <taxon>Ixodida</taxon>
        <taxon>Ixodoidea</taxon>
        <taxon>Ixodidae</taxon>
        <taxon>Ixodinae</taxon>
        <taxon>Ixodes</taxon>
    </lineage>
</organism>
<sequence>MNIARSPNQGTKVKPISRSTQNRTPVARTVPSSSRQLPPCPRVCTVSPTAVRPSHVSEGGDAGSIREASLRRRRSVDVALARVRETLLEVLEDSPAPLSAADGLFTTVFGDPGPSEARQQNTRRGTSEAVKCPPSICGTIPVIETLPEPRLRPGVEVGVEAGLDDQPRLDARRQLISDELDSIFERIETRWLDICARLRKDLGRKYGQFVNDCKSCLETESSDSTRQLLRREMAEARRDLLAEMEEEFRERCGAFDVWRRKYLNQELEASRAAAQRPYHVLATVLRYEILDSMPQLEELTRARAAQLWKEMMEQRALGDACLELEPLKYCGSSQREAGRNELDIK</sequence>
<comment type="caution">
    <text evidence="1">The sequence shown here is derived from an EMBL/GenBank/DDBJ whole genome shotgun (WGS) entry which is preliminary data.</text>
</comment>
<protein>
    <submittedName>
        <fullName evidence="1">Uncharacterized protein</fullName>
    </submittedName>
</protein>